<dbReference type="InterPro" id="IPR044810">
    <property type="entry name" value="WRKY_plant"/>
</dbReference>
<dbReference type="GO" id="GO:0043565">
    <property type="term" value="F:sequence-specific DNA binding"/>
    <property type="evidence" value="ECO:0007669"/>
    <property type="project" value="InterPro"/>
</dbReference>
<feature type="compositionally biased region" description="Low complexity" evidence="6">
    <location>
        <begin position="33"/>
        <end position="47"/>
    </location>
</feature>
<feature type="compositionally biased region" description="Polar residues" evidence="6">
    <location>
        <begin position="48"/>
        <end position="61"/>
    </location>
</feature>
<dbReference type="InterPro" id="IPR003657">
    <property type="entry name" value="WRKY_dom"/>
</dbReference>
<sequence>MSEDLLRDEFYYHQTFHDDLRRNAGGATNFQYSNTTKNATPPANNSTRAPNSFPADSSGHQRQMLDPRWYLSSTLHGPDFDHNKLSAAGFGTSPLSSSAKEGLRALVVDNLQGLGEVETPVTPNSSISASSTEVAPGEESDSKKNQKLDTDQAKEAAEEGENMISSRDNKSKKKGEKKQKEPRFAFMTKSEIDQLEDGYRWRKYGQKAVKNSPYPRSYYRCTTPKCPVKKRVERSFQDPTIVVTTYEGQHNHHVPATLRGAAATGMFAPAGSILMTTPPFLQEQQRLLQMPYQLYMNNFSGRNLVYDHHQEQQLSLSTLIQDHDLHVSGHGLLQDIIPPAFPKREF</sequence>
<keyword evidence="9" id="KW-1185">Reference proteome</keyword>
<evidence type="ECO:0000256" key="4">
    <source>
        <dbReference type="ARBA" id="ARBA00023163"/>
    </source>
</evidence>
<dbReference type="PANTHER" id="PTHR31221:SF358">
    <property type="entry name" value="WRKY TRANSCRIPTION FACTOR 71"/>
    <property type="match status" value="1"/>
</dbReference>
<dbReference type="PANTHER" id="PTHR31221">
    <property type="entry name" value="WRKY TRANSCRIPTION FACTOR PROTEIN 1-RELATED"/>
    <property type="match status" value="1"/>
</dbReference>
<evidence type="ECO:0000313" key="8">
    <source>
        <dbReference type="EMBL" id="KZV51057.1"/>
    </source>
</evidence>
<evidence type="ECO:0000256" key="2">
    <source>
        <dbReference type="ARBA" id="ARBA00023015"/>
    </source>
</evidence>
<dbReference type="GO" id="GO:0003700">
    <property type="term" value="F:DNA-binding transcription factor activity"/>
    <property type="evidence" value="ECO:0007669"/>
    <property type="project" value="InterPro"/>
</dbReference>
<keyword evidence="2" id="KW-0805">Transcription regulation</keyword>
<evidence type="ECO:0000313" key="9">
    <source>
        <dbReference type="Proteomes" id="UP000250235"/>
    </source>
</evidence>
<evidence type="ECO:0000256" key="3">
    <source>
        <dbReference type="ARBA" id="ARBA00023125"/>
    </source>
</evidence>
<keyword evidence="3" id="KW-0238">DNA-binding</keyword>
<evidence type="ECO:0000256" key="5">
    <source>
        <dbReference type="ARBA" id="ARBA00023242"/>
    </source>
</evidence>
<dbReference type="Proteomes" id="UP000250235">
    <property type="component" value="Unassembled WGS sequence"/>
</dbReference>
<dbReference type="GO" id="GO:0005634">
    <property type="term" value="C:nucleus"/>
    <property type="evidence" value="ECO:0007669"/>
    <property type="project" value="UniProtKB-SubCell"/>
</dbReference>
<keyword evidence="5" id="KW-0539">Nucleus</keyword>
<dbReference type="Pfam" id="PF03106">
    <property type="entry name" value="WRKY"/>
    <property type="match status" value="1"/>
</dbReference>
<dbReference type="FunFam" id="2.20.25.80:FF:000003">
    <property type="entry name" value="WRKY transcription factor 57"/>
    <property type="match status" value="1"/>
</dbReference>
<name>A0A2Z7CYH6_9LAMI</name>
<feature type="compositionally biased region" description="Basic and acidic residues" evidence="6">
    <location>
        <begin position="140"/>
        <end position="157"/>
    </location>
</feature>
<dbReference type="SMR" id="A0A2Z7CYH6"/>
<comment type="subcellular location">
    <subcellularLocation>
        <location evidence="1">Nucleus</location>
    </subcellularLocation>
</comment>
<gene>
    <name evidence="8" type="ORF">F511_01849</name>
</gene>
<dbReference type="SMART" id="SM00774">
    <property type="entry name" value="WRKY"/>
    <property type="match status" value="1"/>
</dbReference>
<dbReference type="PROSITE" id="PS50811">
    <property type="entry name" value="WRKY"/>
    <property type="match status" value="1"/>
</dbReference>
<dbReference type="OrthoDB" id="1936515at2759"/>
<feature type="region of interest" description="Disordered" evidence="6">
    <location>
        <begin position="116"/>
        <end position="183"/>
    </location>
</feature>
<proteinExistence type="predicted"/>
<dbReference type="Gene3D" id="2.20.25.80">
    <property type="entry name" value="WRKY domain"/>
    <property type="match status" value="1"/>
</dbReference>
<organism evidence="8 9">
    <name type="scientific">Dorcoceras hygrometricum</name>
    <dbReference type="NCBI Taxonomy" id="472368"/>
    <lineage>
        <taxon>Eukaryota</taxon>
        <taxon>Viridiplantae</taxon>
        <taxon>Streptophyta</taxon>
        <taxon>Embryophyta</taxon>
        <taxon>Tracheophyta</taxon>
        <taxon>Spermatophyta</taxon>
        <taxon>Magnoliopsida</taxon>
        <taxon>eudicotyledons</taxon>
        <taxon>Gunneridae</taxon>
        <taxon>Pentapetalae</taxon>
        <taxon>asterids</taxon>
        <taxon>lamiids</taxon>
        <taxon>Lamiales</taxon>
        <taxon>Gesneriaceae</taxon>
        <taxon>Didymocarpoideae</taxon>
        <taxon>Trichosporeae</taxon>
        <taxon>Loxocarpinae</taxon>
        <taxon>Dorcoceras</taxon>
    </lineage>
</organism>
<accession>A0A2Z7CYH6</accession>
<keyword evidence="4" id="KW-0804">Transcription</keyword>
<feature type="compositionally biased region" description="Polar residues" evidence="6">
    <location>
        <begin position="121"/>
        <end position="133"/>
    </location>
</feature>
<evidence type="ECO:0000259" key="7">
    <source>
        <dbReference type="PROSITE" id="PS50811"/>
    </source>
</evidence>
<feature type="region of interest" description="Disordered" evidence="6">
    <location>
        <begin position="27"/>
        <end position="61"/>
    </location>
</feature>
<dbReference type="SUPFAM" id="SSF118290">
    <property type="entry name" value="WRKY DNA-binding domain"/>
    <property type="match status" value="1"/>
</dbReference>
<evidence type="ECO:0000256" key="6">
    <source>
        <dbReference type="SAM" id="MobiDB-lite"/>
    </source>
</evidence>
<protein>
    <submittedName>
        <fullName evidence="8">WRKY transcription factor</fullName>
    </submittedName>
</protein>
<reference evidence="8 9" key="1">
    <citation type="journal article" date="2015" name="Proc. Natl. Acad. Sci. U.S.A.">
        <title>The resurrection genome of Boea hygrometrica: A blueprint for survival of dehydration.</title>
        <authorList>
            <person name="Xiao L."/>
            <person name="Yang G."/>
            <person name="Zhang L."/>
            <person name="Yang X."/>
            <person name="Zhao S."/>
            <person name="Ji Z."/>
            <person name="Zhou Q."/>
            <person name="Hu M."/>
            <person name="Wang Y."/>
            <person name="Chen M."/>
            <person name="Xu Y."/>
            <person name="Jin H."/>
            <person name="Xiao X."/>
            <person name="Hu G."/>
            <person name="Bao F."/>
            <person name="Hu Y."/>
            <person name="Wan P."/>
            <person name="Li L."/>
            <person name="Deng X."/>
            <person name="Kuang T."/>
            <person name="Xiang C."/>
            <person name="Zhu J.K."/>
            <person name="Oliver M.J."/>
            <person name="He Y."/>
        </authorList>
    </citation>
    <scope>NUCLEOTIDE SEQUENCE [LARGE SCALE GENOMIC DNA]</scope>
    <source>
        <strain evidence="9">cv. XS01</strain>
    </source>
</reference>
<dbReference type="InterPro" id="IPR036576">
    <property type="entry name" value="WRKY_dom_sf"/>
</dbReference>
<evidence type="ECO:0000256" key="1">
    <source>
        <dbReference type="ARBA" id="ARBA00004123"/>
    </source>
</evidence>
<feature type="domain" description="WRKY" evidence="7">
    <location>
        <begin position="190"/>
        <end position="255"/>
    </location>
</feature>
<dbReference type="EMBL" id="KQ992022">
    <property type="protein sequence ID" value="KZV51057.1"/>
    <property type="molecule type" value="Genomic_DNA"/>
</dbReference>
<dbReference type="AlphaFoldDB" id="A0A2Z7CYH6"/>